<feature type="region of interest" description="Disordered" evidence="4">
    <location>
        <begin position="27"/>
        <end position="60"/>
    </location>
</feature>
<evidence type="ECO:0000256" key="1">
    <source>
        <dbReference type="ARBA" id="ARBA00005104"/>
    </source>
</evidence>
<dbReference type="Proteomes" id="UP001056374">
    <property type="component" value="Chromosome"/>
</dbReference>
<comment type="pathway">
    <text evidence="1">Cofactor biosynthesis; riboflavin biosynthesis.</text>
</comment>
<gene>
    <name evidence="6" type="ORF">NFX46_09765</name>
</gene>
<evidence type="ECO:0000259" key="5">
    <source>
        <dbReference type="Pfam" id="PF01872"/>
    </source>
</evidence>
<dbReference type="Gene3D" id="3.40.430.10">
    <property type="entry name" value="Dihydrofolate Reductase, subunit A"/>
    <property type="match status" value="1"/>
</dbReference>
<dbReference type="PANTHER" id="PTHR38011:SF7">
    <property type="entry name" value="2,5-DIAMINO-6-RIBOSYLAMINO-4(3H)-PYRIMIDINONE 5'-PHOSPHATE REDUCTASE"/>
    <property type="match status" value="1"/>
</dbReference>
<dbReference type="RefSeq" id="WP_252547912.1">
    <property type="nucleotide sequence ID" value="NZ_CP099468.1"/>
</dbReference>
<dbReference type="InterPro" id="IPR050765">
    <property type="entry name" value="Riboflavin_Biosynth_HTPR"/>
</dbReference>
<proteinExistence type="predicted"/>
<keyword evidence="2" id="KW-0521">NADP</keyword>
<organism evidence="6 7">
    <name type="scientific">Streptomyces phaeoluteigriseus</name>
    <dbReference type="NCBI Taxonomy" id="114686"/>
    <lineage>
        <taxon>Bacteria</taxon>
        <taxon>Bacillati</taxon>
        <taxon>Actinomycetota</taxon>
        <taxon>Actinomycetes</taxon>
        <taxon>Kitasatosporales</taxon>
        <taxon>Streptomycetaceae</taxon>
        <taxon>Streptomyces</taxon>
        <taxon>Streptomyces aurantiacus group</taxon>
    </lineage>
</organism>
<feature type="compositionally biased region" description="Basic and acidic residues" evidence="4">
    <location>
        <begin position="48"/>
        <end position="60"/>
    </location>
</feature>
<dbReference type="PANTHER" id="PTHR38011">
    <property type="entry name" value="DIHYDROFOLATE REDUCTASE FAMILY PROTEIN (AFU_ORTHOLOGUE AFUA_8G06820)"/>
    <property type="match status" value="1"/>
</dbReference>
<sequence length="301" mass="31553">MRRLFPVTDQTVTDQTVTRETLIRETVAHETVTGPAGEGGAAPGAREGGPDGHERSPDGREWSLDEIADAYAYPEPRPGEPVPWLRANMVSTLDGAAQHDGRSQPISNATDMRVFGTLRALADVVIVGAETVRQEQYRPARARAEFARRREAAGQGAAPAIAIVSASLDLDFSLPLFTSPLVPTLILTGAAAAPDRVAAAEKSGARVVTAGDGVGVDPARAVRALADLGHTRLLTEGGPRLLGQLVAAGVLDELCLTVSPTLTAGGAQRIAGGPAIAVPRRFALVSLLEEDGFLYSRYARV</sequence>
<evidence type="ECO:0000256" key="2">
    <source>
        <dbReference type="ARBA" id="ARBA00022857"/>
    </source>
</evidence>
<dbReference type="InterPro" id="IPR024072">
    <property type="entry name" value="DHFR-like_dom_sf"/>
</dbReference>
<keyword evidence="7" id="KW-1185">Reference proteome</keyword>
<evidence type="ECO:0000313" key="6">
    <source>
        <dbReference type="EMBL" id="USQ84059.1"/>
    </source>
</evidence>
<keyword evidence="3" id="KW-0560">Oxidoreductase</keyword>
<evidence type="ECO:0000313" key="7">
    <source>
        <dbReference type="Proteomes" id="UP001056374"/>
    </source>
</evidence>
<name>A0ABY4Z4S1_9ACTN</name>
<dbReference type="SUPFAM" id="SSF53597">
    <property type="entry name" value="Dihydrofolate reductase-like"/>
    <property type="match status" value="1"/>
</dbReference>
<feature type="domain" description="Bacterial bifunctional deaminase-reductase C-terminal" evidence="5">
    <location>
        <begin position="83"/>
        <end position="278"/>
    </location>
</feature>
<evidence type="ECO:0000256" key="4">
    <source>
        <dbReference type="SAM" id="MobiDB-lite"/>
    </source>
</evidence>
<dbReference type="Pfam" id="PF01872">
    <property type="entry name" value="RibD_C"/>
    <property type="match status" value="1"/>
</dbReference>
<dbReference type="EMBL" id="CP099468">
    <property type="protein sequence ID" value="USQ84059.1"/>
    <property type="molecule type" value="Genomic_DNA"/>
</dbReference>
<dbReference type="InterPro" id="IPR002734">
    <property type="entry name" value="RibDG_C"/>
</dbReference>
<evidence type="ECO:0000256" key="3">
    <source>
        <dbReference type="ARBA" id="ARBA00023002"/>
    </source>
</evidence>
<accession>A0ABY4Z4S1</accession>
<protein>
    <submittedName>
        <fullName evidence="6">Pyrimidine reductase family protein</fullName>
    </submittedName>
</protein>
<reference evidence="6" key="1">
    <citation type="submission" date="2022-06" db="EMBL/GenBank/DDBJ databases">
        <title>Complete genome sequence of soil microorganisms Streptomyces sp. Qhu-M197 isolated from Alpine meadows habitats on the Tibetan Plateau.</title>
        <authorList>
            <person name="Zhang B."/>
            <person name="Xiang X."/>
            <person name="Fan J."/>
        </authorList>
    </citation>
    <scope>NUCLEOTIDE SEQUENCE</scope>
    <source>
        <strain evidence="6">Qhu-M197</strain>
    </source>
</reference>